<evidence type="ECO:0000313" key="3">
    <source>
        <dbReference type="Proteomes" id="UP000467700"/>
    </source>
</evidence>
<feature type="region of interest" description="Disordered" evidence="1">
    <location>
        <begin position="918"/>
        <end position="982"/>
    </location>
</feature>
<accession>A0A8S0WJJ9</accession>
<sequence length="982" mass="111064">MAFTLNVLHQFHIHHLEAKESAYDFIGSLRRLTDNVFASETSDPYPQFLSVMRFWRVLIAQKRLGQAHGIDECLPHQPKGNLIVFCPSCPEPGLNMEENWQEMPDELKHLHQTQLTANGNFHANRYTKNSGPDDYSLFDGLAYYPSEAEFQAYLKTIPKKDPNEKIECFTVKAASKKDEENSILSQTGVINIQCPHGCVKSFANTDYALATALHQTKKLHNAQDAENVLKGCNFLFSYDISCTYLVNIVDRFEKNFPDLVPAVKQFHFLIPLVHVHNHKENCTYKYAASYIYNTGHFHGETAEHEWVELNQLAAQIRQMNNGHCQDAIIDHHSDWNFKKLANVYLYAQKRNHFVGLTLLHADRVPLWNKEDRTKRTLNKNKEVECVYQHNQTKVPSHVKIYDVLINIEKSKDSNGTANSPGCRLVRCINEGLEIERLQRTLHAKVQISLKTPTDLILKEIDLQRRKLRPQINKWKVFYQETTCISYDTLYEDLRSQSTTSATIPNIRDPTLTSTTLAQSAKPAAEDRPECETLCLPSVLTEEQRTTHKLQEFASCEMKLRKGRAFDAIRTTQMIVKLIVSLQDDRVQNARGHTSVTRAIGKIDDAILQRNLQIEEYNACCSRMILLGSRSYESLFPLLTEKDTIWKSTHKCRGIGDSRQMEGQIWNTGITGGAQVKQLTSLHSAVGTMSPMAATAADVSTKGTKAKARSDVKAIKDKKGTKRRIGITEVTTSASDVRDSSNANEKHTHIGWIWQLGSIGKLSMEDLQEWSEEADRVQFFRAEAEMQRWLEEHEIKQAQFMRCIRSFAGLSRTWGELAVKNTGSPGRVAYAKKTAARFARLEHRAWQQFVKAGYQDCLSAMDKGISLASLVQCDRSSRPSCKRTSALACTKPAALPCAPPLQQGMWASLFAFPLTPFPSSTPSHDPSPSKPSPSPILDDLDAPQLAHPRHVPLPFNKGFGSASTQFDTPQRIYHPSKPPPLHK</sequence>
<protein>
    <recommendedName>
        <fullName evidence="4">CxC2-like cysteine cluster KDZ transposase-associated domain-containing protein</fullName>
    </recommendedName>
</protein>
<dbReference type="Pfam" id="PF18758">
    <property type="entry name" value="KDZ"/>
    <property type="match status" value="1"/>
</dbReference>
<organism evidence="2 3">
    <name type="scientific">Cyclocybe aegerita</name>
    <name type="common">Black poplar mushroom</name>
    <name type="synonym">Agrocybe aegerita</name>
    <dbReference type="NCBI Taxonomy" id="1973307"/>
    <lineage>
        <taxon>Eukaryota</taxon>
        <taxon>Fungi</taxon>
        <taxon>Dikarya</taxon>
        <taxon>Basidiomycota</taxon>
        <taxon>Agaricomycotina</taxon>
        <taxon>Agaricomycetes</taxon>
        <taxon>Agaricomycetidae</taxon>
        <taxon>Agaricales</taxon>
        <taxon>Agaricineae</taxon>
        <taxon>Bolbitiaceae</taxon>
        <taxon>Cyclocybe</taxon>
    </lineage>
</organism>
<keyword evidence="3" id="KW-1185">Reference proteome</keyword>
<dbReference type="InterPro" id="IPR040521">
    <property type="entry name" value="KDZ"/>
</dbReference>
<comment type="caution">
    <text evidence="2">The sequence shown here is derived from an EMBL/GenBank/DDBJ whole genome shotgun (WGS) entry which is preliminary data.</text>
</comment>
<gene>
    <name evidence="2" type="ORF">AAE3_LOCUS5949</name>
</gene>
<evidence type="ECO:0008006" key="4">
    <source>
        <dbReference type="Google" id="ProtNLM"/>
    </source>
</evidence>
<dbReference type="Proteomes" id="UP000467700">
    <property type="component" value="Unassembled WGS sequence"/>
</dbReference>
<dbReference type="AlphaFoldDB" id="A0A8S0WJJ9"/>
<proteinExistence type="predicted"/>
<dbReference type="EMBL" id="CACVBS010000041">
    <property type="protein sequence ID" value="CAA7263853.1"/>
    <property type="molecule type" value="Genomic_DNA"/>
</dbReference>
<reference evidence="2 3" key="1">
    <citation type="submission" date="2020-01" db="EMBL/GenBank/DDBJ databases">
        <authorList>
            <person name="Gupta K D."/>
        </authorList>
    </citation>
    <scope>NUCLEOTIDE SEQUENCE [LARGE SCALE GENOMIC DNA]</scope>
</reference>
<evidence type="ECO:0000256" key="1">
    <source>
        <dbReference type="SAM" id="MobiDB-lite"/>
    </source>
</evidence>
<dbReference type="OrthoDB" id="3056576at2759"/>
<name>A0A8S0WJJ9_CYCAE</name>
<evidence type="ECO:0000313" key="2">
    <source>
        <dbReference type="EMBL" id="CAA7263853.1"/>
    </source>
</evidence>